<reference evidence="2 3" key="1">
    <citation type="submission" date="2018-06" db="EMBL/GenBank/DDBJ databases">
        <title>Genome sequencing of Oceanotoga sp. sy52.</title>
        <authorList>
            <person name="Mori K."/>
        </authorList>
    </citation>
    <scope>NUCLEOTIDE SEQUENCE [LARGE SCALE GENOMIC DNA]</scope>
    <source>
        <strain evidence="3">sy52</strain>
    </source>
</reference>
<keyword evidence="1" id="KW-0472">Membrane</keyword>
<keyword evidence="3" id="KW-1185">Reference proteome</keyword>
<dbReference type="AlphaFoldDB" id="A0A7G1G4L9"/>
<evidence type="ECO:0000313" key="3">
    <source>
        <dbReference type="Proteomes" id="UP000516361"/>
    </source>
</evidence>
<dbReference type="PANTHER" id="PTHR37308:SF1">
    <property type="entry name" value="POLYPRENYL-PHOSPHATE TRANSPORTER"/>
    <property type="match status" value="1"/>
</dbReference>
<dbReference type="RefSeq" id="WP_198423023.1">
    <property type="nucleotide sequence ID" value="NZ_AP018712.1"/>
</dbReference>
<dbReference type="KEGG" id="ocy:OSSY52_11960"/>
<feature type="transmembrane region" description="Helical" evidence="1">
    <location>
        <begin position="140"/>
        <end position="170"/>
    </location>
</feature>
<accession>A0A7G1G4L9</accession>
<organism evidence="2 3">
    <name type="scientific">Tepiditoga spiralis</name>
    <dbReference type="NCBI Taxonomy" id="2108365"/>
    <lineage>
        <taxon>Bacteria</taxon>
        <taxon>Thermotogati</taxon>
        <taxon>Thermotogota</taxon>
        <taxon>Thermotogae</taxon>
        <taxon>Petrotogales</taxon>
        <taxon>Petrotogaceae</taxon>
        <taxon>Tepiditoga</taxon>
    </lineage>
</organism>
<dbReference type="Proteomes" id="UP000516361">
    <property type="component" value="Chromosome"/>
</dbReference>
<gene>
    <name evidence="2" type="ORF">OSSY52_11960</name>
</gene>
<dbReference type="InterPro" id="IPR007163">
    <property type="entry name" value="VCA0040-like"/>
</dbReference>
<keyword evidence="1" id="KW-0812">Transmembrane</keyword>
<feature type="transmembrane region" description="Helical" evidence="1">
    <location>
        <begin position="6"/>
        <end position="30"/>
    </location>
</feature>
<feature type="transmembrane region" description="Helical" evidence="1">
    <location>
        <begin position="215"/>
        <end position="248"/>
    </location>
</feature>
<dbReference type="EMBL" id="AP018712">
    <property type="protein sequence ID" value="BBE31055.1"/>
    <property type="molecule type" value="Genomic_DNA"/>
</dbReference>
<proteinExistence type="predicted"/>
<feature type="transmembrane region" description="Helical" evidence="1">
    <location>
        <begin position="111"/>
        <end position="128"/>
    </location>
</feature>
<sequence length="257" mass="28449">MFQDFFLGFLIGLANLVPGISGGTIAVISGKYEQLLTSVSDFISFKFNKKMLMFLLMLFLGAGVSVIGFSKVITYLFSNFEIYLVGTFVGLIFGGIVYLFKKINLKSKTNLLTIISSIIIFLIIFFMLPSTKANGNLNFFYLIFAGIIGAATMVLPGISGSSMLLIMGVYEPFIKAISEFDMTIILPVGIGVIIGLIFIVKLLDFLLKKNEQVVMSFLIGLTIAGTVKIFPHLNFLVIVFIFVGFYLGYIMEKIFQK</sequence>
<protein>
    <submittedName>
        <fullName evidence="2">DUF368 domain-containing protein</fullName>
    </submittedName>
</protein>
<evidence type="ECO:0000256" key="1">
    <source>
        <dbReference type="SAM" id="Phobius"/>
    </source>
</evidence>
<keyword evidence="1" id="KW-1133">Transmembrane helix</keyword>
<dbReference type="Pfam" id="PF04018">
    <property type="entry name" value="VCA0040-like"/>
    <property type="match status" value="1"/>
</dbReference>
<evidence type="ECO:0000313" key="2">
    <source>
        <dbReference type="EMBL" id="BBE31055.1"/>
    </source>
</evidence>
<dbReference type="InParanoid" id="A0A7G1G4L9"/>
<dbReference type="PANTHER" id="PTHR37308">
    <property type="entry name" value="INTEGRAL MEMBRANE PROTEIN"/>
    <property type="match status" value="1"/>
</dbReference>
<feature type="transmembrane region" description="Helical" evidence="1">
    <location>
        <begin position="51"/>
        <end position="70"/>
    </location>
</feature>
<name>A0A7G1G4L9_9BACT</name>
<feature type="transmembrane region" description="Helical" evidence="1">
    <location>
        <begin position="82"/>
        <end position="99"/>
    </location>
</feature>
<feature type="transmembrane region" description="Helical" evidence="1">
    <location>
        <begin position="182"/>
        <end position="203"/>
    </location>
</feature>